<evidence type="ECO:0000256" key="4">
    <source>
        <dbReference type="ARBA" id="ARBA00022729"/>
    </source>
</evidence>
<dbReference type="SUPFAM" id="SSF51011">
    <property type="entry name" value="Glycosyl hydrolase domain"/>
    <property type="match status" value="1"/>
</dbReference>
<dbReference type="InterPro" id="IPR017853">
    <property type="entry name" value="GH"/>
</dbReference>
<dbReference type="AlphaFoldDB" id="A0AAW0W6W5"/>
<dbReference type="InterPro" id="IPR033453">
    <property type="entry name" value="Glyco_hydro_30_TIM-barrel"/>
</dbReference>
<reference evidence="9 10" key="1">
    <citation type="journal article" date="2024" name="BMC Genomics">
        <title>Genome assembly of redclaw crayfish (Cherax quadricarinatus) provides insights into its immune adaptation and hypoxia tolerance.</title>
        <authorList>
            <person name="Liu Z."/>
            <person name="Zheng J."/>
            <person name="Li H."/>
            <person name="Fang K."/>
            <person name="Wang S."/>
            <person name="He J."/>
            <person name="Zhou D."/>
            <person name="Weng S."/>
            <person name="Chi M."/>
            <person name="Gu Z."/>
            <person name="He J."/>
            <person name="Li F."/>
            <person name="Wang M."/>
        </authorList>
    </citation>
    <scope>NUCLEOTIDE SEQUENCE [LARGE SCALE GENOMIC DNA]</scope>
    <source>
        <strain evidence="9">ZL_2023a</strain>
    </source>
</reference>
<dbReference type="PRINTS" id="PR00843">
    <property type="entry name" value="GLHYDRLASE30"/>
</dbReference>
<dbReference type="SUPFAM" id="SSF51445">
    <property type="entry name" value="(Trans)glycosidases"/>
    <property type="match status" value="1"/>
</dbReference>
<dbReference type="Gene3D" id="3.20.20.80">
    <property type="entry name" value="Glycosidases"/>
    <property type="match status" value="1"/>
</dbReference>
<feature type="domain" description="Glycosyl hydrolase family 30 TIM-barrel" evidence="8">
    <location>
        <begin position="104"/>
        <end position="347"/>
    </location>
</feature>
<name>A0AAW0W6W5_CHEQU</name>
<proteinExistence type="inferred from homology"/>
<dbReference type="Proteomes" id="UP001445076">
    <property type="component" value="Unassembled WGS sequence"/>
</dbReference>
<evidence type="ECO:0000256" key="3">
    <source>
        <dbReference type="ARBA" id="ARBA00012658"/>
    </source>
</evidence>
<keyword evidence="5 6" id="KW-0378">Hydrolase</keyword>
<evidence type="ECO:0000256" key="5">
    <source>
        <dbReference type="ARBA" id="ARBA00022801"/>
    </source>
</evidence>
<evidence type="ECO:0000313" key="10">
    <source>
        <dbReference type="Proteomes" id="UP001445076"/>
    </source>
</evidence>
<dbReference type="InterPro" id="IPR001139">
    <property type="entry name" value="Glyco_hydro_30"/>
</dbReference>
<feature type="chain" id="PRO_5043340129" description="Glucosylceramidase" evidence="7">
    <location>
        <begin position="23"/>
        <end position="347"/>
    </location>
</feature>
<evidence type="ECO:0000256" key="6">
    <source>
        <dbReference type="RuleBase" id="RU361188"/>
    </source>
</evidence>
<sequence length="347" mass="38897">MTFNMDVRISLLVLLLLNSLQAQGDKNCVPRNYGSDSVVCVCDAHYCDLPGPVTLPDPGHYTVVTSSREGHRFLTETHELQDSPDQGSALLRVLVEEPGQTMLGFGGAFTDSAGINIATLSAPAQDLLMRSYFGPDGVEYDLCRVPIAGTDFSVRPYSYADLVEDDLLLESFALADEDKLYKLPLIQRAQELSERSLRIFASPWAPPAWMKTNRKLNESGELLPEMWQPWSNYLLKFVKTYEAEGVKLWGLTTQNHAGGEEPIKWNSLYWKSENMRDWIKESLGPTLEAAGLGRLKVMVGDENRDALLWYVPEILSDEDAARYIDGVAVHWYTDLGHGPQLLDQTHE</sequence>
<keyword evidence="4 7" id="KW-0732">Signal</keyword>
<evidence type="ECO:0000256" key="1">
    <source>
        <dbReference type="ARBA" id="ARBA00001013"/>
    </source>
</evidence>
<keyword evidence="6" id="KW-0746">Sphingolipid metabolism</keyword>
<dbReference type="GO" id="GO:0006680">
    <property type="term" value="P:glucosylceramide catabolic process"/>
    <property type="evidence" value="ECO:0007669"/>
    <property type="project" value="TreeGrafter"/>
</dbReference>
<dbReference type="PANTHER" id="PTHR11069">
    <property type="entry name" value="GLUCOSYLCERAMIDASE"/>
    <property type="match status" value="1"/>
</dbReference>
<comment type="caution">
    <text evidence="9">The sequence shown here is derived from an EMBL/GenBank/DDBJ whole genome shotgun (WGS) entry which is preliminary data.</text>
</comment>
<feature type="signal peptide" evidence="7">
    <location>
        <begin position="1"/>
        <end position="22"/>
    </location>
</feature>
<accession>A0AAW0W6W5</accession>
<dbReference type="GO" id="GO:0004348">
    <property type="term" value="F:glucosylceramidase activity"/>
    <property type="evidence" value="ECO:0007669"/>
    <property type="project" value="UniProtKB-EC"/>
</dbReference>
<dbReference type="PANTHER" id="PTHR11069:SF23">
    <property type="entry name" value="LYSOSOMAL ACID GLUCOSYLCERAMIDASE"/>
    <property type="match status" value="1"/>
</dbReference>
<dbReference type="EMBL" id="JARKIK010000085">
    <property type="protein sequence ID" value="KAK8724630.1"/>
    <property type="molecule type" value="Genomic_DNA"/>
</dbReference>
<keyword evidence="6" id="KW-0326">Glycosidase</keyword>
<evidence type="ECO:0000256" key="7">
    <source>
        <dbReference type="SAM" id="SignalP"/>
    </source>
</evidence>
<gene>
    <name evidence="9" type="ORF">OTU49_011181</name>
</gene>
<dbReference type="GO" id="GO:0016020">
    <property type="term" value="C:membrane"/>
    <property type="evidence" value="ECO:0007669"/>
    <property type="project" value="GOC"/>
</dbReference>
<evidence type="ECO:0000259" key="8">
    <source>
        <dbReference type="Pfam" id="PF02055"/>
    </source>
</evidence>
<evidence type="ECO:0000313" key="9">
    <source>
        <dbReference type="EMBL" id="KAK8724630.1"/>
    </source>
</evidence>
<dbReference type="Pfam" id="PF02055">
    <property type="entry name" value="Glyco_hydro_30"/>
    <property type="match status" value="1"/>
</dbReference>
<protein>
    <recommendedName>
        <fullName evidence="3 6">Glucosylceramidase</fullName>
        <ecNumber evidence="3 6">3.2.1.45</ecNumber>
    </recommendedName>
</protein>
<keyword evidence="10" id="KW-1185">Reference proteome</keyword>
<keyword evidence="6" id="KW-0443">Lipid metabolism</keyword>
<comment type="catalytic activity">
    <reaction evidence="1">
        <text>a beta-D-glucosyl-(1&lt;-&gt;1')-N-acylsphing-4-enine + H2O = an N-acylsphing-4-enine + D-glucose</text>
        <dbReference type="Rhea" id="RHEA:13269"/>
        <dbReference type="ChEBI" id="CHEBI:4167"/>
        <dbReference type="ChEBI" id="CHEBI:15377"/>
        <dbReference type="ChEBI" id="CHEBI:22801"/>
        <dbReference type="ChEBI" id="CHEBI:52639"/>
        <dbReference type="EC" id="3.2.1.45"/>
    </reaction>
    <physiologicalReaction direction="left-to-right" evidence="1">
        <dbReference type="Rhea" id="RHEA:13270"/>
    </physiologicalReaction>
</comment>
<feature type="non-terminal residue" evidence="9">
    <location>
        <position position="347"/>
    </location>
</feature>
<dbReference type="EC" id="3.2.1.45" evidence="3 6"/>
<comment type="similarity">
    <text evidence="2 6">Belongs to the glycosyl hydrolase 30 family.</text>
</comment>
<evidence type="ECO:0000256" key="2">
    <source>
        <dbReference type="ARBA" id="ARBA00005382"/>
    </source>
</evidence>
<organism evidence="9 10">
    <name type="scientific">Cherax quadricarinatus</name>
    <name type="common">Australian red claw crayfish</name>
    <dbReference type="NCBI Taxonomy" id="27406"/>
    <lineage>
        <taxon>Eukaryota</taxon>
        <taxon>Metazoa</taxon>
        <taxon>Ecdysozoa</taxon>
        <taxon>Arthropoda</taxon>
        <taxon>Crustacea</taxon>
        <taxon>Multicrustacea</taxon>
        <taxon>Malacostraca</taxon>
        <taxon>Eumalacostraca</taxon>
        <taxon>Eucarida</taxon>
        <taxon>Decapoda</taxon>
        <taxon>Pleocyemata</taxon>
        <taxon>Astacidea</taxon>
        <taxon>Parastacoidea</taxon>
        <taxon>Parastacidae</taxon>
        <taxon>Cherax</taxon>
    </lineage>
</organism>